<proteinExistence type="predicted"/>
<organism evidence="2 3">
    <name type="scientific">Stenotrophomonas maltophilia</name>
    <name type="common">Pseudomonas maltophilia</name>
    <name type="synonym">Xanthomonas maltophilia</name>
    <dbReference type="NCBI Taxonomy" id="40324"/>
    <lineage>
        <taxon>Bacteria</taxon>
        <taxon>Pseudomonadati</taxon>
        <taxon>Pseudomonadota</taxon>
        <taxon>Gammaproteobacteria</taxon>
        <taxon>Lysobacterales</taxon>
        <taxon>Lysobacteraceae</taxon>
        <taxon>Stenotrophomonas</taxon>
        <taxon>Stenotrophomonas maltophilia group</taxon>
    </lineage>
</organism>
<protein>
    <submittedName>
        <fullName evidence="2">Uncharacterized protein</fullName>
    </submittedName>
</protein>
<sequence>MKTITVMIHVAIVTALLLFSASESRAGGLIECNNCASPKDAALLSGSGLAVVMDFERARLSAFEVEYDREIRKWRALSTPVPAQIQMAFLRILDATSAFRAPPEEAHAMAGGGSVVVLHPDNPGNSNGVRFPESYKSSNTFDIVSSATLRTRLGQYLATELAGANTGSPTWNSIALSIQQAALNWAGLKGGGSITIMITWRDGSKTLYRVTPDNVAEAKYQKGESRDSTGNKVPDESIADPISAPSYAGQYYFGQHGDLDNWVRSAQMYGVPVQRGSSSRISCSWDGRTVYCQQY</sequence>
<comment type="caution">
    <text evidence="2">The sequence shown here is derived from an EMBL/GenBank/DDBJ whole genome shotgun (WGS) entry which is preliminary data.</text>
</comment>
<evidence type="ECO:0000256" key="1">
    <source>
        <dbReference type="SAM" id="MobiDB-lite"/>
    </source>
</evidence>
<feature type="region of interest" description="Disordered" evidence="1">
    <location>
        <begin position="219"/>
        <end position="239"/>
    </location>
</feature>
<dbReference type="EMBL" id="ABLOMU010000061">
    <property type="protein sequence ID" value="EKT4443013.1"/>
    <property type="molecule type" value="Genomic_DNA"/>
</dbReference>
<name>A0AAI9G1E6_STEMA</name>
<dbReference type="AlphaFoldDB" id="A0AAI9G1E6"/>
<dbReference type="RefSeq" id="WP_141097629.1">
    <property type="nucleotide sequence ID" value="NZ_CP028358.1"/>
</dbReference>
<evidence type="ECO:0000313" key="2">
    <source>
        <dbReference type="EMBL" id="EKT4443013.1"/>
    </source>
</evidence>
<feature type="compositionally biased region" description="Basic and acidic residues" evidence="1">
    <location>
        <begin position="219"/>
        <end position="235"/>
    </location>
</feature>
<gene>
    <name evidence="2" type="ORF">QEK83_003703</name>
</gene>
<reference evidence="2" key="1">
    <citation type="submission" date="2022-07" db="EMBL/GenBank/DDBJ databases">
        <authorList>
            <consortium name="Clinical and Environmental Microbiology Branch: Whole genome sequencing antimicrobial resistance pathogens in the healthcare setting"/>
        </authorList>
    </citation>
    <scope>NUCLEOTIDE SEQUENCE</scope>
    <source>
        <strain evidence="2">Stenotrophomonas_maltophilia_2021CK-00905</strain>
    </source>
</reference>
<accession>A0AAI9G1E6</accession>
<dbReference type="Proteomes" id="UP001214521">
    <property type="component" value="Unassembled WGS sequence"/>
</dbReference>
<evidence type="ECO:0000313" key="3">
    <source>
        <dbReference type="Proteomes" id="UP001214521"/>
    </source>
</evidence>